<dbReference type="AlphaFoldDB" id="A0A239HU79"/>
<gene>
    <name evidence="2" type="ORF">SAMN05421770_102564</name>
</gene>
<organism evidence="2 3">
    <name type="scientific">Granulicella rosea</name>
    <dbReference type="NCBI Taxonomy" id="474952"/>
    <lineage>
        <taxon>Bacteria</taxon>
        <taxon>Pseudomonadati</taxon>
        <taxon>Acidobacteriota</taxon>
        <taxon>Terriglobia</taxon>
        <taxon>Terriglobales</taxon>
        <taxon>Acidobacteriaceae</taxon>
        <taxon>Granulicella</taxon>
    </lineage>
</organism>
<evidence type="ECO:0000313" key="2">
    <source>
        <dbReference type="EMBL" id="SNS84821.1"/>
    </source>
</evidence>
<accession>A0A239HU79</accession>
<proteinExistence type="predicted"/>
<reference evidence="2 3" key="1">
    <citation type="submission" date="2017-06" db="EMBL/GenBank/DDBJ databases">
        <authorList>
            <person name="Kim H.J."/>
            <person name="Triplett B.A."/>
        </authorList>
    </citation>
    <scope>NUCLEOTIDE SEQUENCE [LARGE SCALE GENOMIC DNA]</scope>
    <source>
        <strain evidence="2 3">DSM 18704</strain>
    </source>
</reference>
<sequence length="81" mass="8900">MLALGLLLAAPAVFMGAVGMGMAAGDSMWMKWCDGPCQVRMHQQMVYARWLSYATPFLLVASIGAVVWARVVQVKLKKTLR</sequence>
<feature type="transmembrane region" description="Helical" evidence="1">
    <location>
        <begin position="47"/>
        <end position="71"/>
    </location>
</feature>
<name>A0A239HU79_9BACT</name>
<dbReference type="EMBL" id="FZOU01000002">
    <property type="protein sequence ID" value="SNS84821.1"/>
    <property type="molecule type" value="Genomic_DNA"/>
</dbReference>
<keyword evidence="1" id="KW-1133">Transmembrane helix</keyword>
<evidence type="ECO:0000313" key="3">
    <source>
        <dbReference type="Proteomes" id="UP000198356"/>
    </source>
</evidence>
<protein>
    <submittedName>
        <fullName evidence="2">Uncharacterized protein</fullName>
    </submittedName>
</protein>
<evidence type="ECO:0000256" key="1">
    <source>
        <dbReference type="SAM" id="Phobius"/>
    </source>
</evidence>
<keyword evidence="1" id="KW-0812">Transmembrane</keyword>
<keyword evidence="1" id="KW-0472">Membrane</keyword>
<keyword evidence="3" id="KW-1185">Reference proteome</keyword>
<dbReference type="Proteomes" id="UP000198356">
    <property type="component" value="Unassembled WGS sequence"/>
</dbReference>